<dbReference type="InterPro" id="IPR035984">
    <property type="entry name" value="Acyl-CoA-binding_sf"/>
</dbReference>
<protein>
    <recommendedName>
        <fullName evidence="3">ACB domain-containing protein</fullName>
    </recommendedName>
</protein>
<keyword evidence="2" id="KW-0446">Lipid-binding</keyword>
<reference evidence="4 5" key="1">
    <citation type="journal article" date="2018" name="IMA Fungus">
        <title>IMA Genome-F 9: Draft genome sequence of Annulohypoxylon stygium, Aspergillus mulundensis, Berkeleyomyces basicola (syn. Thielaviopsis basicola), Ceratocystis smalleyi, two Cercospora beticola strains, Coleophoma cylindrospora, Fusarium fracticaudum, Phialophora cf. hyalina, and Morchella septimelata.</title>
        <authorList>
            <person name="Wingfield B.D."/>
            <person name="Bills G.F."/>
            <person name="Dong Y."/>
            <person name="Huang W."/>
            <person name="Nel W.J."/>
            <person name="Swalarsk-Parry B.S."/>
            <person name="Vaghefi N."/>
            <person name="Wilken P.M."/>
            <person name="An Z."/>
            <person name="de Beer Z.W."/>
            <person name="De Vos L."/>
            <person name="Chen L."/>
            <person name="Duong T.A."/>
            <person name="Gao Y."/>
            <person name="Hammerbacher A."/>
            <person name="Kikkert J.R."/>
            <person name="Li Y."/>
            <person name="Li H."/>
            <person name="Li K."/>
            <person name="Li Q."/>
            <person name="Liu X."/>
            <person name="Ma X."/>
            <person name="Naidoo K."/>
            <person name="Pethybridge S.J."/>
            <person name="Sun J."/>
            <person name="Steenkamp E.T."/>
            <person name="van der Nest M.A."/>
            <person name="van Wyk S."/>
            <person name="Wingfield M.J."/>
            <person name="Xiong C."/>
            <person name="Yue Q."/>
            <person name="Zhang X."/>
        </authorList>
    </citation>
    <scope>NUCLEOTIDE SEQUENCE [LARGE SCALE GENOMIC DNA]</scope>
    <source>
        <strain evidence="4 5">BP6252</strain>
    </source>
</reference>
<keyword evidence="5" id="KW-1185">Reference proteome</keyword>
<dbReference type="STRING" id="1849047.A0A3D8QNY0"/>
<dbReference type="Proteomes" id="UP000256645">
    <property type="component" value="Unassembled WGS sequence"/>
</dbReference>
<dbReference type="AlphaFoldDB" id="A0A3D8QNY0"/>
<evidence type="ECO:0000259" key="3">
    <source>
        <dbReference type="PROSITE" id="PS51228"/>
    </source>
</evidence>
<dbReference type="SUPFAM" id="SSF47027">
    <property type="entry name" value="Acyl-CoA binding protein"/>
    <property type="match status" value="1"/>
</dbReference>
<dbReference type="Gene3D" id="1.20.80.10">
    <property type="match status" value="1"/>
</dbReference>
<dbReference type="PROSITE" id="PS51228">
    <property type="entry name" value="ACB_2"/>
    <property type="match status" value="1"/>
</dbReference>
<dbReference type="InterPro" id="IPR000582">
    <property type="entry name" value="Acyl-CoA-binding_protein"/>
</dbReference>
<organism evidence="4 5">
    <name type="scientific">Coleophoma cylindrospora</name>
    <dbReference type="NCBI Taxonomy" id="1849047"/>
    <lineage>
        <taxon>Eukaryota</taxon>
        <taxon>Fungi</taxon>
        <taxon>Dikarya</taxon>
        <taxon>Ascomycota</taxon>
        <taxon>Pezizomycotina</taxon>
        <taxon>Leotiomycetes</taxon>
        <taxon>Helotiales</taxon>
        <taxon>Dermateaceae</taxon>
        <taxon>Coleophoma</taxon>
    </lineage>
</organism>
<evidence type="ECO:0000313" key="4">
    <source>
        <dbReference type="EMBL" id="RDW63431.1"/>
    </source>
</evidence>
<proteinExistence type="inferred from homology"/>
<feature type="domain" description="ACB" evidence="3">
    <location>
        <begin position="5"/>
        <end position="94"/>
    </location>
</feature>
<comment type="similarity">
    <text evidence="1">Belongs to the ACBP family.</text>
</comment>
<gene>
    <name evidence="4" type="ORF">BP6252_10976</name>
</gene>
<name>A0A3D8QNY0_9HELO</name>
<dbReference type="EMBL" id="PDLM01000013">
    <property type="protein sequence ID" value="RDW63431.1"/>
    <property type="molecule type" value="Genomic_DNA"/>
</dbReference>
<dbReference type="PANTHER" id="PTHR23310">
    <property type="entry name" value="ACYL-COA-BINDING PROTEIN, ACBP"/>
    <property type="match status" value="1"/>
</dbReference>
<dbReference type="GO" id="GO:0006631">
    <property type="term" value="P:fatty acid metabolic process"/>
    <property type="evidence" value="ECO:0007669"/>
    <property type="project" value="TreeGrafter"/>
</dbReference>
<sequence length="107" mass="11960">MAPTLSAEFLKAKEDAKYLAKTPAPADLLDMYAFYRQAVQEPPFESAEKPSKFALKDRAKYSAWEKVVKEGVTPEAAQTKYIDHVEGMKKTYGFDPSREPVLWGAAA</sequence>
<dbReference type="Pfam" id="PF00887">
    <property type="entry name" value="ACBP"/>
    <property type="match status" value="1"/>
</dbReference>
<evidence type="ECO:0000256" key="2">
    <source>
        <dbReference type="ARBA" id="ARBA00023121"/>
    </source>
</evidence>
<dbReference type="InterPro" id="IPR014352">
    <property type="entry name" value="FERM/acyl-CoA-bd_prot_sf"/>
</dbReference>
<dbReference type="OrthoDB" id="346910at2759"/>
<dbReference type="GO" id="GO:0000062">
    <property type="term" value="F:fatty-acyl-CoA binding"/>
    <property type="evidence" value="ECO:0007669"/>
    <property type="project" value="InterPro"/>
</dbReference>
<comment type="caution">
    <text evidence="4">The sequence shown here is derived from an EMBL/GenBank/DDBJ whole genome shotgun (WGS) entry which is preliminary data.</text>
</comment>
<evidence type="ECO:0000256" key="1">
    <source>
        <dbReference type="ARBA" id="ARBA00005567"/>
    </source>
</evidence>
<accession>A0A3D8QNY0</accession>
<evidence type="ECO:0000313" key="5">
    <source>
        <dbReference type="Proteomes" id="UP000256645"/>
    </source>
</evidence>
<dbReference type="PANTHER" id="PTHR23310:SF62">
    <property type="entry name" value="ACYL-COA BINDING PROTEIN 1, ISOFORM A"/>
    <property type="match status" value="1"/>
</dbReference>